<dbReference type="InterPro" id="IPR051276">
    <property type="entry name" value="Saccharopine_DH-like_oxidrdct"/>
</dbReference>
<name>A0A1R1LB36_9MICC</name>
<keyword evidence="4" id="KW-1185">Reference proteome</keyword>
<feature type="region of interest" description="Disordered" evidence="1">
    <location>
        <begin position="248"/>
        <end position="275"/>
    </location>
</feature>
<evidence type="ECO:0000259" key="2">
    <source>
        <dbReference type="Pfam" id="PF03435"/>
    </source>
</evidence>
<dbReference type="EMBL" id="MRDE01000049">
    <property type="protein sequence ID" value="OMH24739.1"/>
    <property type="molecule type" value="Genomic_DNA"/>
</dbReference>
<gene>
    <name evidence="3" type="ORF">BKD30_07675</name>
</gene>
<dbReference type="InterPro" id="IPR036291">
    <property type="entry name" value="NAD(P)-bd_dom_sf"/>
</dbReference>
<dbReference type="PANTHER" id="PTHR12286:SF5">
    <property type="entry name" value="SACCHAROPINE DEHYDROGENASE-LIKE OXIDOREDUCTASE"/>
    <property type="match status" value="1"/>
</dbReference>
<dbReference type="Proteomes" id="UP000187085">
    <property type="component" value="Unassembled WGS sequence"/>
</dbReference>
<dbReference type="GO" id="GO:0005886">
    <property type="term" value="C:plasma membrane"/>
    <property type="evidence" value="ECO:0007669"/>
    <property type="project" value="TreeGrafter"/>
</dbReference>
<dbReference type="SUPFAM" id="SSF51735">
    <property type="entry name" value="NAD(P)-binding Rossmann-fold domains"/>
    <property type="match status" value="1"/>
</dbReference>
<dbReference type="STRING" id="554083.BKD30_07675"/>
<feature type="compositionally biased region" description="Basic and acidic residues" evidence="1">
    <location>
        <begin position="264"/>
        <end position="273"/>
    </location>
</feature>
<evidence type="ECO:0000256" key="1">
    <source>
        <dbReference type="SAM" id="MobiDB-lite"/>
    </source>
</evidence>
<dbReference type="Pfam" id="PF03435">
    <property type="entry name" value="Sacchrp_dh_NADP"/>
    <property type="match status" value="1"/>
</dbReference>
<reference evidence="3 4" key="1">
    <citation type="submission" date="2016-12" db="EMBL/GenBank/DDBJ databases">
        <title>Draft genome of Tersicoccus phoenicis 1P05MA.</title>
        <authorList>
            <person name="Nakajima Y."/>
            <person name="Yoshizawa S."/>
            <person name="Nakamura K."/>
            <person name="Ogura Y."/>
            <person name="Hayashi T."/>
            <person name="Kogure K."/>
        </authorList>
    </citation>
    <scope>NUCLEOTIDE SEQUENCE [LARGE SCALE GENOMIC DNA]</scope>
    <source>
        <strain evidence="3 4">1p05MA</strain>
    </source>
</reference>
<dbReference type="OrthoDB" id="4369409at2"/>
<evidence type="ECO:0000313" key="3">
    <source>
        <dbReference type="EMBL" id="OMH24739.1"/>
    </source>
</evidence>
<dbReference type="RefSeq" id="WP_076703739.1">
    <property type="nucleotide sequence ID" value="NZ_MRDE01000049.1"/>
</dbReference>
<dbReference type="Gene3D" id="3.40.50.720">
    <property type="entry name" value="NAD(P)-binding Rossmann-like Domain"/>
    <property type="match status" value="1"/>
</dbReference>
<feature type="domain" description="Saccharopine dehydrogenase NADP binding" evidence="2">
    <location>
        <begin position="74"/>
        <end position="155"/>
    </location>
</feature>
<accession>A0A1R1LB36</accession>
<dbReference type="GO" id="GO:0009247">
    <property type="term" value="P:glycolipid biosynthetic process"/>
    <property type="evidence" value="ECO:0007669"/>
    <property type="project" value="TreeGrafter"/>
</dbReference>
<comment type="caution">
    <text evidence="3">The sequence shown here is derived from an EMBL/GenBank/DDBJ whole genome shotgun (WGS) entry which is preliminary data.</text>
</comment>
<organism evidence="3 4">
    <name type="scientific">Tersicoccus phoenicis</name>
    <dbReference type="NCBI Taxonomy" id="554083"/>
    <lineage>
        <taxon>Bacteria</taxon>
        <taxon>Bacillati</taxon>
        <taxon>Actinomycetota</taxon>
        <taxon>Actinomycetes</taxon>
        <taxon>Micrococcales</taxon>
        <taxon>Micrococcaceae</taxon>
        <taxon>Tersicoccus</taxon>
    </lineage>
</organism>
<protein>
    <recommendedName>
        <fullName evidence="2">Saccharopine dehydrogenase NADP binding domain-containing protein</fullName>
    </recommendedName>
</protein>
<sequence length="456" mass="48000">MTAHQPDHQADRQGRQPEDREFDIVLFGATGFVGRLTAAYLATQAGTAQTGAAQTGTTQSGATQTGAVEPGPVLRIGLAGRNQKKLEEVRAGLPAAAADWPIVVVDAGDEPGLRAMAERTRVVVSTVGPYAKHGLPLVRACAEAGTDYADLTGEVLFVRRSIDAADETARRTGARIVHSCGFDSIPSDLAVARAAAHARDHGAGELTDVTTHVRRMRGGASGGTVASARNQFTEARADRSAARTMLNPHALDPAQPKGTSTARTDADHADRRSSRSRFGVEEDGVWFGPFFMASYNEPLVRRSNALTGGAYGKRFRYREVTDTGRGPRGALRARALRRLLPLGFAALSLPALDRVWDRLLPAAGEGPSEQVRANGRFLLEAVAETTTGRTVHSRVGAKLDPGYDGTAVMLGQTALALAAGEGDAGHGGVLTPAVALGESLATRLQGQGFDVAVWMD</sequence>
<dbReference type="AlphaFoldDB" id="A0A1R1LB36"/>
<dbReference type="InterPro" id="IPR005097">
    <property type="entry name" value="Sacchrp_dh_NADP-bd"/>
</dbReference>
<evidence type="ECO:0000313" key="4">
    <source>
        <dbReference type="Proteomes" id="UP000187085"/>
    </source>
</evidence>
<dbReference type="PANTHER" id="PTHR12286">
    <property type="entry name" value="SACCHAROPINE DEHYDROGENASE-LIKE OXIDOREDUCTASE"/>
    <property type="match status" value="1"/>
</dbReference>
<proteinExistence type="predicted"/>